<proteinExistence type="predicted"/>
<gene>
    <name evidence="2" type="ORF">B0H67DRAFT_136307</name>
</gene>
<evidence type="ECO:0000313" key="3">
    <source>
        <dbReference type="Proteomes" id="UP001172102"/>
    </source>
</evidence>
<dbReference type="Proteomes" id="UP001172102">
    <property type="component" value="Unassembled WGS sequence"/>
</dbReference>
<accession>A0AA40B0V7</accession>
<dbReference type="EMBL" id="JAUKUA010000002">
    <property type="protein sequence ID" value="KAK0725622.1"/>
    <property type="molecule type" value="Genomic_DNA"/>
</dbReference>
<sequence length="103" mass="11757">MELDNMAVDPDHFRRGYGSHLCKYGIDVAAQDKIPVGIIAAKMGACLYSSLGFKTTVQITLADPRPGKKASVDFWVQKWDPSKSPRKSWQRYCWRWCPTRHLA</sequence>
<dbReference type="Pfam" id="PF13508">
    <property type="entry name" value="Acetyltransf_7"/>
    <property type="match status" value="1"/>
</dbReference>
<comment type="caution">
    <text evidence="2">The sequence shown here is derived from an EMBL/GenBank/DDBJ whole genome shotgun (WGS) entry which is preliminary data.</text>
</comment>
<dbReference type="InterPro" id="IPR000182">
    <property type="entry name" value="GNAT_dom"/>
</dbReference>
<protein>
    <recommendedName>
        <fullName evidence="1">N-acetyltransferase domain-containing protein</fullName>
    </recommendedName>
</protein>
<dbReference type="Gene3D" id="3.40.630.30">
    <property type="match status" value="1"/>
</dbReference>
<organism evidence="2 3">
    <name type="scientific">Lasiosphaeris hirsuta</name>
    <dbReference type="NCBI Taxonomy" id="260670"/>
    <lineage>
        <taxon>Eukaryota</taxon>
        <taxon>Fungi</taxon>
        <taxon>Dikarya</taxon>
        <taxon>Ascomycota</taxon>
        <taxon>Pezizomycotina</taxon>
        <taxon>Sordariomycetes</taxon>
        <taxon>Sordariomycetidae</taxon>
        <taxon>Sordariales</taxon>
        <taxon>Lasiosphaeriaceae</taxon>
        <taxon>Lasiosphaeris</taxon>
    </lineage>
</organism>
<dbReference type="CDD" id="cd04301">
    <property type="entry name" value="NAT_SF"/>
    <property type="match status" value="1"/>
</dbReference>
<name>A0AA40B0V7_9PEZI</name>
<dbReference type="GO" id="GO:0016747">
    <property type="term" value="F:acyltransferase activity, transferring groups other than amino-acyl groups"/>
    <property type="evidence" value="ECO:0007669"/>
    <property type="project" value="InterPro"/>
</dbReference>
<evidence type="ECO:0000313" key="2">
    <source>
        <dbReference type="EMBL" id="KAK0725622.1"/>
    </source>
</evidence>
<feature type="domain" description="N-acetyltransferase" evidence="1">
    <location>
        <begin position="1"/>
        <end position="81"/>
    </location>
</feature>
<reference evidence="2" key="1">
    <citation type="submission" date="2023-06" db="EMBL/GenBank/DDBJ databases">
        <title>Genome-scale phylogeny and comparative genomics of the fungal order Sordariales.</title>
        <authorList>
            <consortium name="Lawrence Berkeley National Laboratory"/>
            <person name="Hensen N."/>
            <person name="Bonometti L."/>
            <person name="Westerberg I."/>
            <person name="Brannstrom I.O."/>
            <person name="Guillou S."/>
            <person name="Cros-Aarteil S."/>
            <person name="Calhoun S."/>
            <person name="Haridas S."/>
            <person name="Kuo A."/>
            <person name="Mondo S."/>
            <person name="Pangilinan J."/>
            <person name="Riley R."/>
            <person name="Labutti K."/>
            <person name="Andreopoulos B."/>
            <person name="Lipzen A."/>
            <person name="Chen C."/>
            <person name="Yanf M."/>
            <person name="Daum C."/>
            <person name="Ng V."/>
            <person name="Clum A."/>
            <person name="Steindorff A."/>
            <person name="Ohm R."/>
            <person name="Martin F."/>
            <person name="Silar P."/>
            <person name="Natvig D."/>
            <person name="Lalanne C."/>
            <person name="Gautier V."/>
            <person name="Ament-Velasquez S.L."/>
            <person name="Kruys A."/>
            <person name="Hutchinson M.I."/>
            <person name="Powell A.J."/>
            <person name="Barry K."/>
            <person name="Miller A.N."/>
            <person name="Grigoriev I.V."/>
            <person name="Debuchy R."/>
            <person name="Gladieux P."/>
            <person name="Thoren M.H."/>
            <person name="Johannesson H."/>
        </authorList>
    </citation>
    <scope>NUCLEOTIDE SEQUENCE</scope>
    <source>
        <strain evidence="2">SMH4607-1</strain>
    </source>
</reference>
<dbReference type="InterPro" id="IPR016181">
    <property type="entry name" value="Acyl_CoA_acyltransferase"/>
</dbReference>
<dbReference type="AlphaFoldDB" id="A0AA40B0V7"/>
<dbReference type="SUPFAM" id="SSF55729">
    <property type="entry name" value="Acyl-CoA N-acyltransferases (Nat)"/>
    <property type="match status" value="1"/>
</dbReference>
<keyword evidence="3" id="KW-1185">Reference proteome</keyword>
<dbReference type="PANTHER" id="PTHR42791:SF1">
    <property type="entry name" value="N-ACETYLTRANSFERASE DOMAIN-CONTAINING PROTEIN"/>
    <property type="match status" value="1"/>
</dbReference>
<dbReference type="PANTHER" id="PTHR42791">
    <property type="entry name" value="GNAT FAMILY ACETYLTRANSFERASE"/>
    <property type="match status" value="1"/>
</dbReference>
<evidence type="ECO:0000259" key="1">
    <source>
        <dbReference type="PROSITE" id="PS51186"/>
    </source>
</evidence>
<dbReference type="PROSITE" id="PS51186">
    <property type="entry name" value="GNAT"/>
    <property type="match status" value="1"/>
</dbReference>
<dbReference type="InterPro" id="IPR052523">
    <property type="entry name" value="Trichothecene_AcTrans"/>
</dbReference>